<keyword evidence="3 4" id="KW-0597">Phosphoprotein</keyword>
<comment type="PTM">
    <text evidence="4">Covalently binds the prosthetic group of malonate decarboxylase.</text>
</comment>
<comment type="subcellular location">
    <subcellularLocation>
        <location evidence="1 4">Cytoplasm</location>
    </subcellularLocation>
</comment>
<reference evidence="7" key="1">
    <citation type="submission" date="2019-06" db="EMBL/GenBank/DDBJ databases">
        <title>Whole-Genome Sequence of Bradyrhizobium sp. 3 Strain 65S1MB.</title>
        <authorList>
            <person name="Bromfield E.S.P."/>
            <person name="Cloutier S."/>
            <person name="Nguyen H.D.T."/>
        </authorList>
    </citation>
    <scope>NUCLEOTIDE SEQUENCE [LARGE SCALE GENOMIC DNA]</scope>
    <source>
        <strain evidence="7">65S1MB</strain>
    </source>
</reference>
<protein>
    <recommendedName>
        <fullName evidence="4 5">Malonate decarboxylase acyl carrier protein</fullName>
    </recommendedName>
    <alternativeName>
        <fullName evidence="4">Malonate decarboxylase subunit delta</fullName>
    </alternativeName>
</protein>
<dbReference type="InterPro" id="IPR023439">
    <property type="entry name" value="Mal_deCO2ase/Cit_lyase_ACP"/>
</dbReference>
<keyword evidence="7" id="KW-1185">Reference proteome</keyword>
<reference evidence="6 7" key="2">
    <citation type="journal article" date="2020" name="Int. J. Syst. Evol. Microbiol.">
        <title>Description and complete genome sequences of Bradyrhizobium symbiodeficiens sp. nov., a non-symbiotic bacterium associated with legumes native to Canada.</title>
        <authorList>
            <person name="Bromfield E.S.P."/>
            <person name="Cloutier S."/>
            <person name="Nguyen H.D.T."/>
        </authorList>
    </citation>
    <scope>NUCLEOTIDE SEQUENCE [LARGE SCALE GENOMIC DNA]</scope>
    <source>
        <strain evidence="6 7">65S1MB</strain>
    </source>
</reference>
<evidence type="ECO:0000256" key="3">
    <source>
        <dbReference type="ARBA" id="ARBA00022553"/>
    </source>
</evidence>
<dbReference type="Proteomes" id="UP000319298">
    <property type="component" value="Chromosome"/>
</dbReference>
<comment type="similarity">
    <text evidence="4">Belongs to the MdcC family.</text>
</comment>
<accession>A0ABX5W3J4</accession>
<gene>
    <name evidence="4 6" type="primary">mdcC</name>
    <name evidence="6" type="ORF">FJN17_06295</name>
</gene>
<name>A0ABX5W3J4_9BRAD</name>
<dbReference type="InterPro" id="IPR009662">
    <property type="entry name" value="Malonate_deCO2ase_dsu"/>
</dbReference>
<dbReference type="RefSeq" id="WP_140478519.1">
    <property type="nucleotide sequence ID" value="NZ_CP041090.2"/>
</dbReference>
<evidence type="ECO:0000256" key="2">
    <source>
        <dbReference type="ARBA" id="ARBA00022490"/>
    </source>
</evidence>
<keyword evidence="2 4" id="KW-0963">Cytoplasm</keyword>
<comment type="function">
    <text evidence="4">Subunit of malonate decarboxylase, it is an acyl carrier protein to which acetyl and malonyl thioester residues are bound via a 2'-(5''-phosphoribosyl)-3'-dephospho-CoA prosthetic group and turn over during the catalytic mechanism.</text>
</comment>
<feature type="modified residue" description="O-(phosphoribosyl dephospho-coenzyme A)serine" evidence="4">
    <location>
        <position position="28"/>
    </location>
</feature>
<dbReference type="EMBL" id="CP041090">
    <property type="protein sequence ID" value="QDF37212.1"/>
    <property type="molecule type" value="Genomic_DNA"/>
</dbReference>
<evidence type="ECO:0000256" key="4">
    <source>
        <dbReference type="HAMAP-Rule" id="MF_00710"/>
    </source>
</evidence>
<evidence type="ECO:0000313" key="7">
    <source>
        <dbReference type="Proteomes" id="UP000319298"/>
    </source>
</evidence>
<organism evidence="6 7">
    <name type="scientific">Bradyrhizobium symbiodeficiens</name>
    <dbReference type="NCBI Taxonomy" id="1404367"/>
    <lineage>
        <taxon>Bacteria</taxon>
        <taxon>Pseudomonadati</taxon>
        <taxon>Pseudomonadota</taxon>
        <taxon>Alphaproteobacteria</taxon>
        <taxon>Hyphomicrobiales</taxon>
        <taxon>Nitrobacteraceae</taxon>
        <taxon>Bradyrhizobium</taxon>
    </lineage>
</organism>
<dbReference type="Pfam" id="PF06857">
    <property type="entry name" value="ACP"/>
    <property type="match status" value="1"/>
</dbReference>
<sequence>MEDLSFRHPVRARASGARRTAIVGVVASGNLEVLVERVLPDAECVVDIRTAAMGFGEIWSAVIGDFVEHYSPGGLKFSINDGGARPDTVSLRLAQAVRMIAGEGQ</sequence>
<dbReference type="NCBIfam" id="TIGR03130">
    <property type="entry name" value="malonate_delta"/>
    <property type="match status" value="1"/>
</dbReference>
<evidence type="ECO:0000256" key="1">
    <source>
        <dbReference type="ARBA" id="ARBA00004496"/>
    </source>
</evidence>
<dbReference type="HAMAP" id="MF_00710">
    <property type="entry name" value="Malonate_deCO2ase_dsu"/>
    <property type="match status" value="1"/>
</dbReference>
<evidence type="ECO:0000256" key="5">
    <source>
        <dbReference type="NCBIfam" id="TIGR03130"/>
    </source>
</evidence>
<evidence type="ECO:0000313" key="6">
    <source>
        <dbReference type="EMBL" id="QDF37212.1"/>
    </source>
</evidence>
<proteinExistence type="inferred from homology"/>